<dbReference type="PANTHER" id="PTHR24369">
    <property type="entry name" value="ANTIGEN BSP, PUTATIVE-RELATED"/>
    <property type="match status" value="1"/>
</dbReference>
<dbReference type="InterPro" id="IPR036179">
    <property type="entry name" value="Ig-like_dom_sf"/>
</dbReference>
<dbReference type="Gene3D" id="3.80.10.10">
    <property type="entry name" value="Ribonuclease Inhibitor"/>
    <property type="match status" value="2"/>
</dbReference>
<keyword evidence="1" id="KW-0433">Leucine-rich repeat</keyword>
<accession>A0A6H5IXG0</accession>
<dbReference type="FunFam" id="3.80.10.10:FF:000082">
    <property type="entry name" value="Leucine-rich repeat-containing 24"/>
    <property type="match status" value="1"/>
</dbReference>
<evidence type="ECO:0000259" key="7">
    <source>
        <dbReference type="PROSITE" id="PS50835"/>
    </source>
</evidence>
<dbReference type="InterPro" id="IPR032675">
    <property type="entry name" value="LRR_dom_sf"/>
</dbReference>
<feature type="compositionally biased region" description="Basic and acidic residues" evidence="5">
    <location>
        <begin position="234"/>
        <end position="250"/>
    </location>
</feature>
<dbReference type="InterPro" id="IPR003591">
    <property type="entry name" value="Leu-rich_rpt_typical-subtyp"/>
</dbReference>
<evidence type="ECO:0000256" key="6">
    <source>
        <dbReference type="SAM" id="SignalP"/>
    </source>
</evidence>
<dbReference type="Gene3D" id="2.60.40.10">
    <property type="entry name" value="Immunoglobulins"/>
    <property type="match status" value="1"/>
</dbReference>
<dbReference type="InterPro" id="IPR007110">
    <property type="entry name" value="Ig-like_dom"/>
</dbReference>
<dbReference type="InterPro" id="IPR000483">
    <property type="entry name" value="Cys-rich_flank_reg_C"/>
</dbReference>
<keyword evidence="4" id="KW-1015">Disulfide bond</keyword>
<dbReference type="PROSITE" id="PS50835">
    <property type="entry name" value="IG_LIKE"/>
    <property type="match status" value="1"/>
</dbReference>
<organism evidence="8 9">
    <name type="scientific">Trichogramma brassicae</name>
    <dbReference type="NCBI Taxonomy" id="86971"/>
    <lineage>
        <taxon>Eukaryota</taxon>
        <taxon>Metazoa</taxon>
        <taxon>Ecdysozoa</taxon>
        <taxon>Arthropoda</taxon>
        <taxon>Hexapoda</taxon>
        <taxon>Insecta</taxon>
        <taxon>Pterygota</taxon>
        <taxon>Neoptera</taxon>
        <taxon>Endopterygota</taxon>
        <taxon>Hymenoptera</taxon>
        <taxon>Apocrita</taxon>
        <taxon>Proctotrupomorpha</taxon>
        <taxon>Chalcidoidea</taxon>
        <taxon>Trichogrammatidae</taxon>
        <taxon>Trichogramma</taxon>
    </lineage>
</organism>
<name>A0A6H5IXG0_9HYME</name>
<dbReference type="OrthoDB" id="1099686at2759"/>
<evidence type="ECO:0000256" key="2">
    <source>
        <dbReference type="ARBA" id="ARBA00022729"/>
    </source>
</evidence>
<dbReference type="Pfam" id="PF00560">
    <property type="entry name" value="LRR_1"/>
    <property type="match status" value="1"/>
</dbReference>
<dbReference type="SUPFAM" id="SSF48726">
    <property type="entry name" value="Immunoglobulin"/>
    <property type="match status" value="1"/>
</dbReference>
<evidence type="ECO:0000313" key="8">
    <source>
        <dbReference type="EMBL" id="CAB0041880.1"/>
    </source>
</evidence>
<feature type="domain" description="Ig-like" evidence="7">
    <location>
        <begin position="336"/>
        <end position="392"/>
    </location>
</feature>
<dbReference type="Pfam" id="PF13855">
    <property type="entry name" value="LRR_8"/>
    <property type="match status" value="1"/>
</dbReference>
<evidence type="ECO:0000256" key="4">
    <source>
        <dbReference type="ARBA" id="ARBA00023157"/>
    </source>
</evidence>
<proteinExistence type="predicted"/>
<dbReference type="InterPro" id="IPR013783">
    <property type="entry name" value="Ig-like_fold"/>
</dbReference>
<feature type="signal peptide" evidence="6">
    <location>
        <begin position="1"/>
        <end position="47"/>
    </location>
</feature>
<keyword evidence="9" id="KW-1185">Reference proteome</keyword>
<dbReference type="InterPro" id="IPR001611">
    <property type="entry name" value="Leu-rich_rpt"/>
</dbReference>
<dbReference type="SUPFAM" id="SSF52058">
    <property type="entry name" value="L domain-like"/>
    <property type="match status" value="1"/>
</dbReference>
<sequence>MRRMQKPLLRARHRQPPQQLVVVRLLLVSLLALLSPLWLDRPPAVEAFPDWTDCPSVCHCKWTSGKKSALCPDAGLTSLPANLDPDMQVIDLTGNRISRLPADTFKSAALVNLQKVFLRNAGLRSVDPRAFDDMRILVEIDLADNYVTSLEPHTFAGNERLKILVLSGNPLKRLKSHQFPLLQHLRTLELQRCRLQEVHPLAFQRLPALETLSSGSSAFALYTFARHAISTTQRKREREGKEHGVEEEGGKTPARLDSNELTSLEPATISGLRRLKTLSLDNNAWSCDCHLRDFCLLLTYGSSSRLYSQSLHCSQPARLQDRRWEDLRAHEFACEPTVLLPTTIIQQEINGNVSLSCLTTGDPEPEVWWQLNGSPVNGTGRRQSIDDITPSG</sequence>
<reference evidence="8 9" key="1">
    <citation type="submission" date="2020-02" db="EMBL/GenBank/DDBJ databases">
        <authorList>
            <person name="Ferguson B K."/>
        </authorList>
    </citation>
    <scope>NUCLEOTIDE SEQUENCE [LARGE SCALE GENOMIC DNA]</scope>
</reference>
<dbReference type="Proteomes" id="UP000479190">
    <property type="component" value="Unassembled WGS sequence"/>
</dbReference>
<dbReference type="AlphaFoldDB" id="A0A6H5IXG0"/>
<dbReference type="EMBL" id="CADCXV010001139">
    <property type="protein sequence ID" value="CAB0041880.1"/>
    <property type="molecule type" value="Genomic_DNA"/>
</dbReference>
<evidence type="ECO:0000313" key="9">
    <source>
        <dbReference type="Proteomes" id="UP000479190"/>
    </source>
</evidence>
<keyword evidence="2 6" id="KW-0732">Signal</keyword>
<keyword evidence="3" id="KW-0677">Repeat</keyword>
<protein>
    <recommendedName>
        <fullName evidence="7">Ig-like domain-containing protein</fullName>
    </recommendedName>
</protein>
<feature type="chain" id="PRO_5026316521" description="Ig-like domain-containing protein" evidence="6">
    <location>
        <begin position="48"/>
        <end position="392"/>
    </location>
</feature>
<dbReference type="PANTHER" id="PTHR24369:SF210">
    <property type="entry name" value="CHAOPTIN-RELATED"/>
    <property type="match status" value="1"/>
</dbReference>
<dbReference type="SMART" id="SM00369">
    <property type="entry name" value="LRR_TYP"/>
    <property type="match status" value="4"/>
</dbReference>
<evidence type="ECO:0000256" key="5">
    <source>
        <dbReference type="SAM" id="MobiDB-lite"/>
    </source>
</evidence>
<evidence type="ECO:0000256" key="3">
    <source>
        <dbReference type="ARBA" id="ARBA00022737"/>
    </source>
</evidence>
<dbReference type="GO" id="GO:0005886">
    <property type="term" value="C:plasma membrane"/>
    <property type="evidence" value="ECO:0007669"/>
    <property type="project" value="TreeGrafter"/>
</dbReference>
<feature type="region of interest" description="Disordered" evidence="5">
    <location>
        <begin position="232"/>
        <end position="257"/>
    </location>
</feature>
<dbReference type="InterPro" id="IPR050541">
    <property type="entry name" value="LRR_TM_domain-containing"/>
</dbReference>
<evidence type="ECO:0000256" key="1">
    <source>
        <dbReference type="ARBA" id="ARBA00022614"/>
    </source>
</evidence>
<gene>
    <name evidence="8" type="ORF">TBRA_LOCUS13524</name>
</gene>
<dbReference type="SMART" id="SM00082">
    <property type="entry name" value="LRRCT"/>
    <property type="match status" value="1"/>
</dbReference>